<evidence type="ECO:0000313" key="2">
    <source>
        <dbReference type="Proteomes" id="UP000645390"/>
    </source>
</evidence>
<sequence>MKVNIFFLTVCAMILAACNSDKSTRSFITGTYVSQSEGEYSIASDTLVIEASESNNYIIHRKTGFKRITEGKPGKLEYETEEWNALYDEGTKSLTETKKGKVITFYPEANKLLVGKREYRKLGIK</sequence>
<gene>
    <name evidence="1" type="ORF">GCM10008119_07130</name>
</gene>
<name>A0ABQ2BGB5_9SPHI</name>
<evidence type="ECO:0000313" key="1">
    <source>
        <dbReference type="EMBL" id="GGI23335.1"/>
    </source>
</evidence>
<dbReference type="PROSITE" id="PS51257">
    <property type="entry name" value="PROKAR_LIPOPROTEIN"/>
    <property type="match status" value="1"/>
</dbReference>
<dbReference type="RefSeq" id="WP_188411898.1">
    <property type="nucleotide sequence ID" value="NZ_BMDJ01000002.1"/>
</dbReference>
<keyword evidence="2" id="KW-1185">Reference proteome</keyword>
<reference evidence="2" key="1">
    <citation type="journal article" date="2019" name="Int. J. Syst. Evol. Microbiol.">
        <title>The Global Catalogue of Microorganisms (GCM) 10K type strain sequencing project: providing services to taxonomists for standard genome sequencing and annotation.</title>
        <authorList>
            <consortium name="The Broad Institute Genomics Platform"/>
            <consortium name="The Broad Institute Genome Sequencing Center for Infectious Disease"/>
            <person name="Wu L."/>
            <person name="Ma J."/>
        </authorList>
    </citation>
    <scope>NUCLEOTIDE SEQUENCE [LARGE SCALE GENOMIC DNA]</scope>
    <source>
        <strain evidence="2">CCM 8939</strain>
    </source>
</reference>
<dbReference type="EMBL" id="BMDJ01000002">
    <property type="protein sequence ID" value="GGI23335.1"/>
    <property type="molecule type" value="Genomic_DNA"/>
</dbReference>
<accession>A0ABQ2BGB5</accession>
<proteinExistence type="predicted"/>
<dbReference type="Proteomes" id="UP000645390">
    <property type="component" value="Unassembled WGS sequence"/>
</dbReference>
<organism evidence="1 2">
    <name type="scientific">Pedobacter mendelii</name>
    <dbReference type="NCBI Taxonomy" id="1908240"/>
    <lineage>
        <taxon>Bacteria</taxon>
        <taxon>Pseudomonadati</taxon>
        <taxon>Bacteroidota</taxon>
        <taxon>Sphingobacteriia</taxon>
        <taxon>Sphingobacteriales</taxon>
        <taxon>Sphingobacteriaceae</taxon>
        <taxon>Pedobacter</taxon>
    </lineage>
</organism>
<comment type="caution">
    <text evidence="1">The sequence shown here is derived from an EMBL/GenBank/DDBJ whole genome shotgun (WGS) entry which is preliminary data.</text>
</comment>
<protein>
    <recommendedName>
        <fullName evidence="3">Lipoprotein</fullName>
    </recommendedName>
</protein>
<evidence type="ECO:0008006" key="3">
    <source>
        <dbReference type="Google" id="ProtNLM"/>
    </source>
</evidence>